<keyword evidence="2" id="KW-0732">Signal</keyword>
<keyword evidence="4" id="KW-1185">Reference proteome</keyword>
<sequence>MRATVPYELLLCILHSLPPVLSLAPCELHGPPIFRALHELYADDWYGPAHADPCDCGGDAGARGCPHCAYCRLSGVLGASRALRAAALEAHFGVVQLFAFSSWDTADALEAADRARRFDPLISIDPDLPWLVPYTACIQRLLARSDADLASVAVAQLAIAPIVPRSAAPVFPDPDDASFDSPPTLPYPRLARVLLADAAPLVARLALARAPHVAPGHHRGLRRLALTDSSAAGESAASVLDAAGVPGQLDSVQVVVVGMAGGWSLVEALLRRCPNLDTLVLADARPWGILQQHDGEPEDTPGRLWQRDVPGWTGSVRQVVQQRSSPLPAHARLEVIVLDSPPSRGPGDGKEDSSTPLIATDGPVHLVTPALHPAMASFHQYRIDPGHHGKEEEDEERLDFLDSLRP</sequence>
<proteinExistence type="predicted"/>
<feature type="region of interest" description="Disordered" evidence="1">
    <location>
        <begin position="384"/>
        <end position="406"/>
    </location>
</feature>
<dbReference type="Proteomes" id="UP001342314">
    <property type="component" value="Unassembled WGS sequence"/>
</dbReference>
<evidence type="ECO:0000313" key="4">
    <source>
        <dbReference type="Proteomes" id="UP001342314"/>
    </source>
</evidence>
<dbReference type="EMBL" id="BQKY01000006">
    <property type="protein sequence ID" value="GJN89958.1"/>
    <property type="molecule type" value="Genomic_DNA"/>
</dbReference>
<gene>
    <name evidence="3" type="ORF">Rhopal_002947-T1</name>
</gene>
<evidence type="ECO:0000313" key="3">
    <source>
        <dbReference type="EMBL" id="GJN89958.1"/>
    </source>
</evidence>
<comment type="caution">
    <text evidence="3">The sequence shown here is derived from an EMBL/GenBank/DDBJ whole genome shotgun (WGS) entry which is preliminary data.</text>
</comment>
<accession>A0AAV5GIC6</accession>
<evidence type="ECO:0000256" key="1">
    <source>
        <dbReference type="SAM" id="MobiDB-lite"/>
    </source>
</evidence>
<evidence type="ECO:0000256" key="2">
    <source>
        <dbReference type="SAM" id="SignalP"/>
    </source>
</evidence>
<dbReference type="AlphaFoldDB" id="A0AAV5GIC6"/>
<protein>
    <recommendedName>
        <fullName evidence="5">F-box domain-containing protein</fullName>
    </recommendedName>
</protein>
<organism evidence="3 4">
    <name type="scientific">Rhodotorula paludigena</name>
    <dbReference type="NCBI Taxonomy" id="86838"/>
    <lineage>
        <taxon>Eukaryota</taxon>
        <taxon>Fungi</taxon>
        <taxon>Dikarya</taxon>
        <taxon>Basidiomycota</taxon>
        <taxon>Pucciniomycotina</taxon>
        <taxon>Microbotryomycetes</taxon>
        <taxon>Sporidiobolales</taxon>
        <taxon>Sporidiobolaceae</taxon>
        <taxon>Rhodotorula</taxon>
    </lineage>
</organism>
<feature type="signal peptide" evidence="2">
    <location>
        <begin position="1"/>
        <end position="22"/>
    </location>
</feature>
<feature type="chain" id="PRO_5043730585" description="F-box domain-containing protein" evidence="2">
    <location>
        <begin position="23"/>
        <end position="406"/>
    </location>
</feature>
<reference evidence="3 4" key="1">
    <citation type="submission" date="2021-12" db="EMBL/GenBank/DDBJ databases">
        <title>High titer production of polyol ester of fatty acids by Rhodotorula paludigena BS15 towards product separation-free biomass refinery.</title>
        <authorList>
            <person name="Mano J."/>
            <person name="Ono H."/>
            <person name="Tanaka T."/>
            <person name="Naito K."/>
            <person name="Sushida H."/>
            <person name="Ike M."/>
            <person name="Tokuyasu K."/>
            <person name="Kitaoka M."/>
        </authorList>
    </citation>
    <scope>NUCLEOTIDE SEQUENCE [LARGE SCALE GENOMIC DNA]</scope>
    <source>
        <strain evidence="3 4">BS15</strain>
    </source>
</reference>
<name>A0AAV5GIC6_9BASI</name>
<evidence type="ECO:0008006" key="5">
    <source>
        <dbReference type="Google" id="ProtNLM"/>
    </source>
</evidence>
<feature type="region of interest" description="Disordered" evidence="1">
    <location>
        <begin position="338"/>
        <end position="361"/>
    </location>
</feature>